<evidence type="ECO:0000313" key="2">
    <source>
        <dbReference type="Proteomes" id="UP000298061"/>
    </source>
</evidence>
<reference evidence="1 2" key="1">
    <citation type="submission" date="2019-02" db="EMBL/GenBank/DDBJ databases">
        <title>Genome sequencing of the rare red list fungi Hericium alpestre (H. flagellum).</title>
        <authorList>
            <person name="Buettner E."/>
            <person name="Kellner H."/>
        </authorList>
    </citation>
    <scope>NUCLEOTIDE SEQUENCE [LARGE SCALE GENOMIC DNA]</scope>
    <source>
        <strain evidence="1 2">DSM 108284</strain>
    </source>
</reference>
<dbReference type="OrthoDB" id="3182995at2759"/>
<sequence length="265" mass="29931">MCKESKIRPSGAPTRCPSKLPDADNLKLSCSIGDSVGNGISSVVFEAKDVTLSDSKSDVHLPPLVLKVARRWKSNSLLQEAWAYDEMEPIQGVALARCYGLFQVDLPRNAEPHPWDAKFYQEGQTEEIGFACDLTRNEYKRSHPALKEFVYHPDRLCVLVLERLGDELPSDLDELSREEKKKIIDLYREIAHFSIIDPEQVNVHNILRAPTNGLASLPSPTTQKIHNWRLIDFAKATKTSHTEEATYKNYWPSVAAVLGYKVSIR</sequence>
<evidence type="ECO:0000313" key="1">
    <source>
        <dbReference type="EMBL" id="TFY75542.1"/>
    </source>
</evidence>
<keyword evidence="2" id="KW-1185">Reference proteome</keyword>
<organism evidence="1 2">
    <name type="scientific">Hericium alpestre</name>
    <dbReference type="NCBI Taxonomy" id="135208"/>
    <lineage>
        <taxon>Eukaryota</taxon>
        <taxon>Fungi</taxon>
        <taxon>Dikarya</taxon>
        <taxon>Basidiomycota</taxon>
        <taxon>Agaricomycotina</taxon>
        <taxon>Agaricomycetes</taxon>
        <taxon>Russulales</taxon>
        <taxon>Hericiaceae</taxon>
        <taxon>Hericium</taxon>
    </lineage>
</organism>
<name>A0A4Y9ZL96_9AGAM</name>
<evidence type="ECO:0008006" key="3">
    <source>
        <dbReference type="Google" id="ProtNLM"/>
    </source>
</evidence>
<accession>A0A4Y9ZL96</accession>
<gene>
    <name evidence="1" type="ORF">EWM64_g8471</name>
</gene>
<proteinExistence type="predicted"/>
<protein>
    <recommendedName>
        <fullName evidence="3">Protein kinase domain-containing protein</fullName>
    </recommendedName>
</protein>
<dbReference type="Proteomes" id="UP000298061">
    <property type="component" value="Unassembled WGS sequence"/>
</dbReference>
<comment type="caution">
    <text evidence="1">The sequence shown here is derived from an EMBL/GenBank/DDBJ whole genome shotgun (WGS) entry which is preliminary data.</text>
</comment>
<dbReference type="AlphaFoldDB" id="A0A4Y9ZL96"/>
<dbReference type="EMBL" id="SFCI01001531">
    <property type="protein sequence ID" value="TFY75542.1"/>
    <property type="molecule type" value="Genomic_DNA"/>
</dbReference>